<organism evidence="2 3">
    <name type="scientific">Hominisplanchenecus faecis</name>
    <dbReference type="NCBI Taxonomy" id="2885351"/>
    <lineage>
        <taxon>Bacteria</taxon>
        <taxon>Bacillati</taxon>
        <taxon>Bacillota</taxon>
        <taxon>Clostridia</taxon>
        <taxon>Lachnospirales</taxon>
        <taxon>Lachnospiraceae</taxon>
        <taxon>Hominisplanchenecus</taxon>
    </lineage>
</organism>
<evidence type="ECO:0000313" key="2">
    <source>
        <dbReference type="EMBL" id="MCC2148288.1"/>
    </source>
</evidence>
<dbReference type="SUPFAM" id="SSF143422">
    <property type="entry name" value="Transposase IS200-like"/>
    <property type="match status" value="1"/>
</dbReference>
<dbReference type="SMART" id="SM01321">
    <property type="entry name" value="Y1_Tnp"/>
    <property type="match status" value="1"/>
</dbReference>
<dbReference type="PANTHER" id="PTHR33360">
    <property type="entry name" value="TRANSPOSASE FOR INSERTION SEQUENCE ELEMENT IS200"/>
    <property type="match status" value="1"/>
</dbReference>
<sequence>MGTWKSKNRHKYLLQYHIIFVCKYRKKLLVSRQISDDIKQFSYEICQRHSVIIRYMETDKDHIHYMIETEPTMSISKIVNLMKSYTTYHIWKSYPQYLRKQFWKEHTFWRDGYFACSVGNVSEEMLKKYIENQG</sequence>
<dbReference type="Gene3D" id="3.30.70.1290">
    <property type="entry name" value="Transposase IS200-like"/>
    <property type="match status" value="1"/>
</dbReference>
<dbReference type="NCBIfam" id="NF033573">
    <property type="entry name" value="transpos_IS200"/>
    <property type="match status" value="1"/>
</dbReference>
<dbReference type="EMBL" id="JAJEQE010000006">
    <property type="protein sequence ID" value="MCC2148288.1"/>
    <property type="molecule type" value="Genomic_DNA"/>
</dbReference>
<dbReference type="Proteomes" id="UP001299235">
    <property type="component" value="Unassembled WGS sequence"/>
</dbReference>
<dbReference type="RefSeq" id="WP_248834816.1">
    <property type="nucleotide sequence ID" value="NZ_JAJEQE010000006.1"/>
</dbReference>
<gene>
    <name evidence="2" type="primary">tnpA</name>
    <name evidence="2" type="ORF">LKD42_03300</name>
</gene>
<evidence type="ECO:0000259" key="1">
    <source>
        <dbReference type="SMART" id="SM01321"/>
    </source>
</evidence>
<proteinExistence type="predicted"/>
<dbReference type="PANTHER" id="PTHR33360:SF2">
    <property type="entry name" value="TRANSPOSASE FOR INSERTION SEQUENCE ELEMENT IS200"/>
    <property type="match status" value="1"/>
</dbReference>
<comment type="caution">
    <text evidence="2">The sequence shown here is derived from an EMBL/GenBank/DDBJ whole genome shotgun (WGS) entry which is preliminary data.</text>
</comment>
<keyword evidence="3" id="KW-1185">Reference proteome</keyword>
<dbReference type="InterPro" id="IPR002686">
    <property type="entry name" value="Transposase_17"/>
</dbReference>
<protein>
    <submittedName>
        <fullName evidence="2">IS200/IS605 family transposase</fullName>
    </submittedName>
</protein>
<reference evidence="2 3" key="1">
    <citation type="submission" date="2021-10" db="EMBL/GenBank/DDBJ databases">
        <title>Anaerobic single-cell dispensing facilitates the cultivation of human gut bacteria.</title>
        <authorList>
            <person name="Afrizal A."/>
        </authorList>
    </citation>
    <scope>NUCLEOTIDE SEQUENCE [LARGE SCALE GENOMIC DNA]</scope>
    <source>
        <strain evidence="2 3">CLA-AA-H246</strain>
    </source>
</reference>
<evidence type="ECO:0000313" key="3">
    <source>
        <dbReference type="Proteomes" id="UP001299235"/>
    </source>
</evidence>
<dbReference type="InterPro" id="IPR036515">
    <property type="entry name" value="Transposase_17_sf"/>
</dbReference>
<accession>A0ABS8ETN2</accession>
<feature type="domain" description="Transposase IS200-like" evidence="1">
    <location>
        <begin position="11"/>
        <end position="133"/>
    </location>
</feature>
<name>A0ABS8ETN2_9FIRM</name>
<dbReference type="Pfam" id="PF01797">
    <property type="entry name" value="Y1_Tnp"/>
    <property type="match status" value="1"/>
</dbReference>